<name>A0ABU8G9T6_9ACTN</name>
<dbReference type="RefSeq" id="WP_336558265.1">
    <property type="nucleotide sequence ID" value="NZ_JBBAYL010000004.1"/>
</dbReference>
<reference evidence="1 2" key="1">
    <citation type="submission" date="2024-03" db="EMBL/GenBank/DDBJ databases">
        <title>First Report of Pectobacterium brasiliscabiei causing potato scab in china.</title>
        <authorList>
            <person name="Handique U."/>
        </authorList>
    </citation>
    <scope>NUCLEOTIDE SEQUENCE [LARGE SCALE GENOMIC DNA]</scope>
    <source>
        <strain evidence="1 2">ZRIMU1503</strain>
    </source>
</reference>
<evidence type="ECO:0000313" key="2">
    <source>
        <dbReference type="Proteomes" id="UP001365781"/>
    </source>
</evidence>
<keyword evidence="2" id="KW-1185">Reference proteome</keyword>
<accession>A0ABU8G9T6</accession>
<dbReference type="Proteomes" id="UP001365781">
    <property type="component" value="Unassembled WGS sequence"/>
</dbReference>
<organism evidence="1 2">
    <name type="scientific">Streptomyces brasiliscabiei</name>
    <dbReference type="NCBI Taxonomy" id="2736302"/>
    <lineage>
        <taxon>Bacteria</taxon>
        <taxon>Bacillati</taxon>
        <taxon>Actinomycetota</taxon>
        <taxon>Actinomycetes</taxon>
        <taxon>Kitasatosporales</taxon>
        <taxon>Streptomycetaceae</taxon>
        <taxon>Streptomyces</taxon>
    </lineage>
</organism>
<gene>
    <name evidence="1" type="ORF">WB403_12380</name>
</gene>
<dbReference type="EMBL" id="JBBAYM010000007">
    <property type="protein sequence ID" value="MEI5609966.1"/>
    <property type="molecule type" value="Genomic_DNA"/>
</dbReference>
<proteinExistence type="predicted"/>
<evidence type="ECO:0000313" key="1">
    <source>
        <dbReference type="EMBL" id="MEI5609966.1"/>
    </source>
</evidence>
<sequence length="132" mass="14962">MKLIDTPEPDPLWQGLIIAREAGCRWIAVRMLSNHRLVCVYEDDSSGCAAYGWCYRNMAALVASAAVFAPDIQDEPLGWHKRAGADIRRAPNRDQDPEHNRDRCVHGSYLHTGTCTITPFCEEFREGERMGR</sequence>
<comment type="caution">
    <text evidence="1">The sequence shown here is derived from an EMBL/GenBank/DDBJ whole genome shotgun (WGS) entry which is preliminary data.</text>
</comment>
<protein>
    <submittedName>
        <fullName evidence="1">Uncharacterized protein</fullName>
    </submittedName>
</protein>